<evidence type="ECO:0000256" key="1">
    <source>
        <dbReference type="SAM" id="SignalP"/>
    </source>
</evidence>
<proteinExistence type="predicted"/>
<accession>A0A8J2Z458</accession>
<organism evidence="3 4">
    <name type="scientific">Cysteiniphilum litorale</name>
    <dbReference type="NCBI Taxonomy" id="2056700"/>
    <lineage>
        <taxon>Bacteria</taxon>
        <taxon>Pseudomonadati</taxon>
        <taxon>Pseudomonadota</taxon>
        <taxon>Gammaproteobacteria</taxon>
        <taxon>Thiotrichales</taxon>
        <taxon>Fastidiosibacteraceae</taxon>
        <taxon>Cysteiniphilum</taxon>
    </lineage>
</organism>
<dbReference type="InterPro" id="IPR045795">
    <property type="entry name" value="SLT_4"/>
</dbReference>
<dbReference type="EMBL" id="BMJS01000011">
    <property type="protein sequence ID" value="GGF96871.1"/>
    <property type="molecule type" value="Genomic_DNA"/>
</dbReference>
<name>A0A8J2Z458_9GAMM</name>
<feature type="signal peptide" evidence="1">
    <location>
        <begin position="1"/>
        <end position="22"/>
    </location>
</feature>
<keyword evidence="4" id="KW-1185">Reference proteome</keyword>
<dbReference type="OrthoDB" id="9789144at2"/>
<dbReference type="InterPro" id="IPR023346">
    <property type="entry name" value="Lysozyme-like_dom_sf"/>
</dbReference>
<dbReference type="Proteomes" id="UP000636949">
    <property type="component" value="Unassembled WGS sequence"/>
</dbReference>
<keyword evidence="3" id="KW-0449">Lipoprotein</keyword>
<evidence type="ECO:0000313" key="4">
    <source>
        <dbReference type="Proteomes" id="UP000636949"/>
    </source>
</evidence>
<feature type="chain" id="PRO_5035301455" evidence="1">
    <location>
        <begin position="23"/>
        <end position="198"/>
    </location>
</feature>
<keyword evidence="1" id="KW-0732">Signal</keyword>
<evidence type="ECO:0000259" key="2">
    <source>
        <dbReference type="Pfam" id="PF19489"/>
    </source>
</evidence>
<protein>
    <submittedName>
        <fullName evidence="3">Lipoprotein</fullName>
    </submittedName>
</protein>
<reference evidence="3" key="2">
    <citation type="submission" date="2020-09" db="EMBL/GenBank/DDBJ databases">
        <authorList>
            <person name="Sun Q."/>
            <person name="Zhou Y."/>
        </authorList>
    </citation>
    <scope>NUCLEOTIDE SEQUENCE</scope>
    <source>
        <strain evidence="3">CGMCC 1.15758</strain>
    </source>
</reference>
<feature type="domain" description="Transglycosylase SLT" evidence="2">
    <location>
        <begin position="8"/>
        <end position="190"/>
    </location>
</feature>
<dbReference type="SUPFAM" id="SSF53955">
    <property type="entry name" value="Lysozyme-like"/>
    <property type="match status" value="1"/>
</dbReference>
<dbReference type="Gene3D" id="1.10.530.10">
    <property type="match status" value="1"/>
</dbReference>
<evidence type="ECO:0000313" key="3">
    <source>
        <dbReference type="EMBL" id="GGF96871.1"/>
    </source>
</evidence>
<gene>
    <name evidence="3" type="ORF">GCM10010995_12680</name>
</gene>
<dbReference type="RefSeq" id="WP_117002387.1">
    <property type="nucleotide sequence ID" value="NZ_BMJS01000011.1"/>
</dbReference>
<reference evidence="3" key="1">
    <citation type="journal article" date="2014" name="Int. J. Syst. Evol. Microbiol.">
        <title>Complete genome sequence of Corynebacterium casei LMG S-19264T (=DSM 44701T), isolated from a smear-ripened cheese.</title>
        <authorList>
            <consortium name="US DOE Joint Genome Institute (JGI-PGF)"/>
            <person name="Walter F."/>
            <person name="Albersmeier A."/>
            <person name="Kalinowski J."/>
            <person name="Ruckert C."/>
        </authorList>
    </citation>
    <scope>NUCLEOTIDE SEQUENCE</scope>
    <source>
        <strain evidence="3">CGMCC 1.15758</strain>
    </source>
</reference>
<dbReference type="AlphaFoldDB" id="A0A8J2Z458"/>
<dbReference type="Pfam" id="PF19489">
    <property type="entry name" value="SLT_4"/>
    <property type="match status" value="1"/>
</dbReference>
<sequence>MKFDFKFLAILAVLPLAGCITAPPNNPNNACSIAQQYPDWYYDSLDSYKKWGVPISVQWAFIRKESSFIADAQTPMQYVLGFIPTGRQSTAYGYAQALDGTWEEYQKETGNSWASRTNFADSVDFIGWYANRAQRIAGISKDNAYQLYLAYNQGVYGYMKKSYRNNQFLMKYARETQDMAYRYAYQLRRCNIPSQSWW</sequence>
<comment type="caution">
    <text evidence="3">The sequence shown here is derived from an EMBL/GenBank/DDBJ whole genome shotgun (WGS) entry which is preliminary data.</text>
</comment>